<keyword evidence="1" id="KW-0812">Transmembrane</keyword>
<feature type="transmembrane region" description="Helical" evidence="1">
    <location>
        <begin position="6"/>
        <end position="31"/>
    </location>
</feature>
<sequence length="115" mass="12731">MLWDNYAVHGGVSAIGGIISAVALYILIFFFEGLKFELKSRGNKIWILLKTMNVLIVCGLPFILGGSLAASFMDDKVVSSVEVWIVFCFFGLFPSLIAYVGVFGQERSQRIKTET</sequence>
<comment type="caution">
    <text evidence="2">The sequence shown here is derived from an EMBL/GenBank/DDBJ whole genome shotgun (WGS) entry which is preliminary data.</text>
</comment>
<proteinExistence type="predicted"/>
<feature type="transmembrane region" description="Helical" evidence="1">
    <location>
        <begin position="84"/>
        <end position="103"/>
    </location>
</feature>
<gene>
    <name evidence="2" type="ORF">A9E74_02457</name>
</gene>
<dbReference type="Proteomes" id="UP000094379">
    <property type="component" value="Unassembled WGS sequence"/>
</dbReference>
<evidence type="ECO:0000313" key="2">
    <source>
        <dbReference type="EMBL" id="ODN65770.1"/>
    </source>
</evidence>
<protein>
    <submittedName>
        <fullName evidence="2">Uncharacterized protein</fullName>
    </submittedName>
</protein>
<evidence type="ECO:0000313" key="3">
    <source>
        <dbReference type="Proteomes" id="UP000094379"/>
    </source>
</evidence>
<organism evidence="2 3">
    <name type="scientific">Methylophaga muralis</name>
    <dbReference type="NCBI Taxonomy" id="291169"/>
    <lineage>
        <taxon>Bacteria</taxon>
        <taxon>Pseudomonadati</taxon>
        <taxon>Pseudomonadota</taxon>
        <taxon>Gammaproteobacteria</taxon>
        <taxon>Thiotrichales</taxon>
        <taxon>Piscirickettsiaceae</taxon>
        <taxon>Methylophaga</taxon>
    </lineage>
</organism>
<evidence type="ECO:0000256" key="1">
    <source>
        <dbReference type="SAM" id="Phobius"/>
    </source>
</evidence>
<feature type="transmembrane region" description="Helical" evidence="1">
    <location>
        <begin position="52"/>
        <end position="72"/>
    </location>
</feature>
<reference evidence="2 3" key="1">
    <citation type="submission" date="2016-07" db="EMBL/GenBank/DDBJ databases">
        <title>Draft Genome Sequence of Methylophaga muralis Bur 1.</title>
        <authorList>
            <person name="Vasilenko O.V."/>
            <person name="Doronina N.V."/>
            <person name="Shmareva M.N."/>
            <person name="Tarlachkov S.V."/>
            <person name="Mustakhimov I."/>
            <person name="Trotsenko Y.A."/>
        </authorList>
    </citation>
    <scope>NUCLEOTIDE SEQUENCE [LARGE SCALE GENOMIC DNA]</scope>
    <source>
        <strain evidence="2 3">Bur 1</strain>
    </source>
</reference>
<keyword evidence="1" id="KW-0472">Membrane</keyword>
<name>A0A1E3GP15_9GAMM</name>
<accession>A0A1E3GP15</accession>
<dbReference type="EMBL" id="MCRI01000040">
    <property type="protein sequence ID" value="ODN65770.1"/>
    <property type="molecule type" value="Genomic_DNA"/>
</dbReference>
<dbReference type="AlphaFoldDB" id="A0A1E3GP15"/>
<keyword evidence="1" id="KW-1133">Transmembrane helix</keyword>
<keyword evidence="3" id="KW-1185">Reference proteome</keyword>